<sequence length="220" mass="24557">NLYRSTLKYMDCIYDPTADAQKRFSVMLKSGVEVSVWKADLTEFPVDAVVNAANSKLEHYGGLALALSKAGGPKVQQESDYYIKKYGDVETGGAVIGDPGLLPCKMIIHAVGPQLSRYRPNVSKAEPLLKKTIRSILVLVEKKHLETVAIPAISSGLFHYPLPKCAEAIVLTVKEFYENRSFSGHLPKEIRLFFFMKFDNTTHEILFPGQIIKYSSELKT</sequence>
<dbReference type="PANTHER" id="PTHR11106:SF111">
    <property type="entry name" value="MACRO DOMAIN-CONTAINING PROTEIN"/>
    <property type="match status" value="1"/>
</dbReference>
<evidence type="ECO:0000259" key="1">
    <source>
        <dbReference type="PROSITE" id="PS51154"/>
    </source>
</evidence>
<dbReference type="InParanoid" id="A0A3Q1I7L8"/>
<evidence type="ECO:0000313" key="3">
    <source>
        <dbReference type="Proteomes" id="UP000265040"/>
    </source>
</evidence>
<dbReference type="GeneTree" id="ENSGT00940000158837"/>
<dbReference type="SUPFAM" id="SSF52949">
    <property type="entry name" value="Macro domain-like"/>
    <property type="match status" value="1"/>
</dbReference>
<accession>A0A3Q1I7L8</accession>
<keyword evidence="3" id="KW-1185">Reference proteome</keyword>
<organism evidence="2 3">
    <name type="scientific">Anabas testudineus</name>
    <name type="common">Climbing perch</name>
    <name type="synonym">Anthias testudineus</name>
    <dbReference type="NCBI Taxonomy" id="64144"/>
    <lineage>
        <taxon>Eukaryota</taxon>
        <taxon>Metazoa</taxon>
        <taxon>Chordata</taxon>
        <taxon>Craniata</taxon>
        <taxon>Vertebrata</taxon>
        <taxon>Euteleostomi</taxon>
        <taxon>Actinopterygii</taxon>
        <taxon>Neopterygii</taxon>
        <taxon>Teleostei</taxon>
        <taxon>Neoteleostei</taxon>
        <taxon>Acanthomorphata</taxon>
        <taxon>Anabantaria</taxon>
        <taxon>Anabantiformes</taxon>
        <taxon>Anabantoidei</taxon>
        <taxon>Anabantidae</taxon>
        <taxon>Anabas</taxon>
    </lineage>
</organism>
<dbReference type="InterPro" id="IPR043472">
    <property type="entry name" value="Macro_dom-like"/>
</dbReference>
<dbReference type="Pfam" id="PF01661">
    <property type="entry name" value="Macro"/>
    <property type="match status" value="1"/>
</dbReference>
<reference evidence="2" key="1">
    <citation type="submission" date="2021-04" db="EMBL/GenBank/DDBJ databases">
        <authorList>
            <consortium name="Wellcome Sanger Institute Data Sharing"/>
        </authorList>
    </citation>
    <scope>NUCLEOTIDE SEQUENCE [LARGE SCALE GENOMIC DNA]</scope>
</reference>
<dbReference type="PANTHER" id="PTHR11106">
    <property type="entry name" value="GANGLIOSIDE INDUCED DIFFERENTIATION ASSOCIATED PROTEIN 2-RELATED"/>
    <property type="match status" value="1"/>
</dbReference>
<dbReference type="OrthoDB" id="6133115at2759"/>
<protein>
    <recommendedName>
        <fullName evidence="1">Macro domain-containing protein</fullName>
    </recommendedName>
</protein>
<dbReference type="AlphaFoldDB" id="A0A3Q1I7L8"/>
<dbReference type="Gene3D" id="3.40.220.10">
    <property type="entry name" value="Leucine Aminopeptidase, subunit E, domain 1"/>
    <property type="match status" value="1"/>
</dbReference>
<proteinExistence type="predicted"/>
<dbReference type="InterPro" id="IPR002589">
    <property type="entry name" value="Macro_dom"/>
</dbReference>
<reference evidence="2" key="3">
    <citation type="submission" date="2025-09" db="UniProtKB">
        <authorList>
            <consortium name="Ensembl"/>
        </authorList>
    </citation>
    <scope>IDENTIFICATION</scope>
</reference>
<evidence type="ECO:0000313" key="2">
    <source>
        <dbReference type="Ensembl" id="ENSATEP00000015594.2"/>
    </source>
</evidence>
<dbReference type="Ensembl" id="ENSATET00000015837.2">
    <property type="protein sequence ID" value="ENSATEP00000015594.2"/>
    <property type="gene ID" value="ENSATEG00000010800.2"/>
</dbReference>
<dbReference type="CDD" id="cd02907">
    <property type="entry name" value="Macro_Af1521_BAL-like"/>
    <property type="match status" value="1"/>
</dbReference>
<dbReference type="STRING" id="64144.ENSATEP00000015594"/>
<reference evidence="2" key="2">
    <citation type="submission" date="2025-08" db="UniProtKB">
        <authorList>
            <consortium name="Ensembl"/>
        </authorList>
    </citation>
    <scope>IDENTIFICATION</scope>
</reference>
<dbReference type="Proteomes" id="UP000265040">
    <property type="component" value="Chromosome 21"/>
</dbReference>
<name>A0A3Q1I7L8_ANATE</name>
<feature type="domain" description="Macro" evidence="1">
    <location>
        <begin position="21"/>
        <end position="220"/>
    </location>
</feature>
<dbReference type="PROSITE" id="PS51154">
    <property type="entry name" value="MACRO"/>
    <property type="match status" value="1"/>
</dbReference>
<dbReference type="SMART" id="SM00506">
    <property type="entry name" value="A1pp"/>
    <property type="match status" value="1"/>
</dbReference>